<reference evidence="2" key="2">
    <citation type="submission" date="2013-04" db="UniProtKB">
        <authorList>
            <consortium name="EnsemblPlants"/>
        </authorList>
    </citation>
    <scope>IDENTIFICATION</scope>
</reference>
<dbReference type="Gramene" id="OB03G29200.1">
    <property type="protein sequence ID" value="OB03G29200.1"/>
    <property type="gene ID" value="OB03G29200"/>
</dbReference>
<organism evidence="2">
    <name type="scientific">Oryza brachyantha</name>
    <name type="common">malo sina</name>
    <dbReference type="NCBI Taxonomy" id="4533"/>
    <lineage>
        <taxon>Eukaryota</taxon>
        <taxon>Viridiplantae</taxon>
        <taxon>Streptophyta</taxon>
        <taxon>Embryophyta</taxon>
        <taxon>Tracheophyta</taxon>
        <taxon>Spermatophyta</taxon>
        <taxon>Magnoliopsida</taxon>
        <taxon>Liliopsida</taxon>
        <taxon>Poales</taxon>
        <taxon>Poaceae</taxon>
        <taxon>BOP clade</taxon>
        <taxon>Oryzoideae</taxon>
        <taxon>Oryzeae</taxon>
        <taxon>Oryzinae</taxon>
        <taxon>Oryza</taxon>
    </lineage>
</organism>
<sequence length="58" mass="6701">MKENRHDGWLDTSYLRAKRIKKNQRGKYLVSEGQEDQEKSAVQGGVVDAENNNQRSHT</sequence>
<evidence type="ECO:0000313" key="3">
    <source>
        <dbReference type="Proteomes" id="UP000006038"/>
    </source>
</evidence>
<reference evidence="2" key="1">
    <citation type="journal article" date="2013" name="Nat. Commun.">
        <title>Whole-genome sequencing of Oryza brachyantha reveals mechanisms underlying Oryza genome evolution.</title>
        <authorList>
            <person name="Chen J."/>
            <person name="Huang Q."/>
            <person name="Gao D."/>
            <person name="Wang J."/>
            <person name="Lang Y."/>
            <person name="Liu T."/>
            <person name="Li B."/>
            <person name="Bai Z."/>
            <person name="Luis Goicoechea J."/>
            <person name="Liang C."/>
            <person name="Chen C."/>
            <person name="Zhang W."/>
            <person name="Sun S."/>
            <person name="Liao Y."/>
            <person name="Zhang X."/>
            <person name="Yang L."/>
            <person name="Song C."/>
            <person name="Wang M."/>
            <person name="Shi J."/>
            <person name="Liu G."/>
            <person name="Liu J."/>
            <person name="Zhou H."/>
            <person name="Zhou W."/>
            <person name="Yu Q."/>
            <person name="An N."/>
            <person name="Chen Y."/>
            <person name="Cai Q."/>
            <person name="Wang B."/>
            <person name="Liu B."/>
            <person name="Min J."/>
            <person name="Huang Y."/>
            <person name="Wu H."/>
            <person name="Li Z."/>
            <person name="Zhang Y."/>
            <person name="Yin Y."/>
            <person name="Song W."/>
            <person name="Jiang J."/>
            <person name="Jackson S.A."/>
            <person name="Wing R.A."/>
            <person name="Wang J."/>
            <person name="Chen M."/>
        </authorList>
    </citation>
    <scope>NUCLEOTIDE SEQUENCE [LARGE SCALE GENOMIC DNA]</scope>
    <source>
        <strain evidence="2">cv. IRGC 101232</strain>
    </source>
</reference>
<accession>J3LPE4</accession>
<dbReference type="EnsemblPlants" id="OB03G29200.1">
    <property type="protein sequence ID" value="OB03G29200.1"/>
    <property type="gene ID" value="OB03G29200"/>
</dbReference>
<name>J3LPE4_ORYBR</name>
<evidence type="ECO:0000313" key="2">
    <source>
        <dbReference type="EnsemblPlants" id="OB03G29200.1"/>
    </source>
</evidence>
<dbReference type="HOGENOM" id="CLU_2982262_0_0_1"/>
<dbReference type="AlphaFoldDB" id="J3LPE4"/>
<dbReference type="Proteomes" id="UP000006038">
    <property type="component" value="Chromosome 3"/>
</dbReference>
<keyword evidence="3" id="KW-1185">Reference proteome</keyword>
<evidence type="ECO:0000256" key="1">
    <source>
        <dbReference type="SAM" id="MobiDB-lite"/>
    </source>
</evidence>
<protein>
    <submittedName>
        <fullName evidence="2">Uncharacterized protein</fullName>
    </submittedName>
</protein>
<proteinExistence type="predicted"/>
<feature type="region of interest" description="Disordered" evidence="1">
    <location>
        <begin position="26"/>
        <end position="58"/>
    </location>
</feature>